<protein>
    <submittedName>
        <fullName evidence="1">NVEALA domain-containing protein</fullName>
    </submittedName>
</protein>
<reference evidence="1" key="1">
    <citation type="submission" date="2021-10" db="EMBL/GenBank/DDBJ databases">
        <title>Collection of gut derived symbiotic bacterial strains cultured from healthy donors.</title>
        <authorList>
            <person name="Lin H."/>
            <person name="Littmann E."/>
            <person name="Kohout C."/>
            <person name="Pamer E.G."/>
        </authorList>
    </citation>
    <scope>NUCLEOTIDE SEQUENCE</scope>
    <source>
        <strain evidence="1">DFI.1.167</strain>
    </source>
</reference>
<name>A0AAP3W0L7_PHOVU</name>
<dbReference type="EMBL" id="JAJCQG010000115">
    <property type="protein sequence ID" value="MCB7283505.1"/>
    <property type="molecule type" value="Genomic_DNA"/>
</dbReference>
<dbReference type="RefSeq" id="WP_117926156.1">
    <property type="nucleotide sequence ID" value="NZ_CAXTCG010000024.1"/>
</dbReference>
<dbReference type="Proteomes" id="UP001199363">
    <property type="component" value="Unassembled WGS sequence"/>
</dbReference>
<comment type="caution">
    <text evidence="1">The sequence shown here is derived from an EMBL/GenBank/DDBJ whole genome shotgun (WGS) entry which is preliminary data.</text>
</comment>
<proteinExistence type="predicted"/>
<accession>A0AAP3W0L7</accession>
<gene>
    <name evidence="1" type="ORF">LI282_21050</name>
</gene>
<dbReference type="Pfam" id="PF14055">
    <property type="entry name" value="NVEALA"/>
    <property type="match status" value="1"/>
</dbReference>
<organism evidence="1 2">
    <name type="scientific">Phocaeicola vulgatus</name>
    <name type="common">Bacteroides vulgatus</name>
    <dbReference type="NCBI Taxonomy" id="821"/>
    <lineage>
        <taxon>Bacteria</taxon>
        <taxon>Pseudomonadati</taxon>
        <taxon>Bacteroidota</taxon>
        <taxon>Bacteroidia</taxon>
        <taxon>Bacteroidales</taxon>
        <taxon>Bacteroidaceae</taxon>
        <taxon>Phocaeicola</taxon>
    </lineage>
</organism>
<dbReference type="InterPro" id="IPR025905">
    <property type="entry name" value="NVEALA"/>
</dbReference>
<evidence type="ECO:0000313" key="2">
    <source>
        <dbReference type="Proteomes" id="UP001199363"/>
    </source>
</evidence>
<dbReference type="AlphaFoldDB" id="A0AAP3W0L7"/>
<evidence type="ECO:0000313" key="1">
    <source>
        <dbReference type="EMBL" id="MCB7283505.1"/>
    </source>
</evidence>
<sequence>MKVNIKTVLCATVFILFIGYNVYSSQKKGVISEMALANIEALASGEELGCGGNPTFIKDNTLKSTLCPPLWLGGTHLKCKSETNVCCDPSKQTDCEGGIF</sequence>